<sequence>MHSVFWKCWHHFTWLLIYTDLRTLHNILMGMVKRAFCYFLDLLCLNLLHLSF</sequence>
<accession>A0A2P2NRE1</accession>
<name>A0A2P2NRE1_RHIMU</name>
<protein>
    <submittedName>
        <fullName evidence="1">Uncharacterized protein</fullName>
    </submittedName>
</protein>
<reference evidence="1" key="1">
    <citation type="submission" date="2018-02" db="EMBL/GenBank/DDBJ databases">
        <title>Rhizophora mucronata_Transcriptome.</title>
        <authorList>
            <person name="Meera S.P."/>
            <person name="Sreeshan A."/>
            <person name="Augustine A."/>
        </authorList>
    </citation>
    <scope>NUCLEOTIDE SEQUENCE</scope>
    <source>
        <tissue evidence="1">Leaf</tissue>
    </source>
</reference>
<dbReference type="EMBL" id="GGEC01064582">
    <property type="protein sequence ID" value="MBX45066.1"/>
    <property type="molecule type" value="Transcribed_RNA"/>
</dbReference>
<dbReference type="AlphaFoldDB" id="A0A2P2NRE1"/>
<proteinExistence type="predicted"/>
<evidence type="ECO:0000313" key="1">
    <source>
        <dbReference type="EMBL" id="MBX45066.1"/>
    </source>
</evidence>
<organism evidence="1">
    <name type="scientific">Rhizophora mucronata</name>
    <name type="common">Asiatic mangrove</name>
    <dbReference type="NCBI Taxonomy" id="61149"/>
    <lineage>
        <taxon>Eukaryota</taxon>
        <taxon>Viridiplantae</taxon>
        <taxon>Streptophyta</taxon>
        <taxon>Embryophyta</taxon>
        <taxon>Tracheophyta</taxon>
        <taxon>Spermatophyta</taxon>
        <taxon>Magnoliopsida</taxon>
        <taxon>eudicotyledons</taxon>
        <taxon>Gunneridae</taxon>
        <taxon>Pentapetalae</taxon>
        <taxon>rosids</taxon>
        <taxon>fabids</taxon>
        <taxon>Malpighiales</taxon>
        <taxon>Rhizophoraceae</taxon>
        <taxon>Rhizophora</taxon>
    </lineage>
</organism>